<sequence length="374" mass="42457">MISRDEFVEASIAHQLGDLSNVCLSTNLPAMNYAKSASSGMTVSWDHHRNTPDGHNGWLMADRRLRKTGNKVNRAKVAGALGQILDRRPSYDFLVDMADHRARNLVMENGHCAPVFCFNRKIGAHSGRILWPLPEYQDLGSDEFLGGAELREIPWAQKSPNVVWRGTAGNWGRLGKYGRGRPIRLYALLKKHKSGQLTLEETQRTMMTMERQRFLFERYDDPRFDIGYTNFGDYDLDAEPLLQPFRKSRMARADQCAFKYLAVLPGSDVGSNFYWVMNSSSLGLVMEHEFESFASAHFKPWVHFVPFKKDLSDLNERLAWCDANQDACQKMIKRANEVCDLLADGTLRAEILDEVVSTVGARILYGNENQVVGK</sequence>
<evidence type="ECO:0000259" key="2">
    <source>
        <dbReference type="SMART" id="SM00672"/>
    </source>
</evidence>
<gene>
    <name evidence="3" type="ORF">FAP39_14655</name>
</gene>
<evidence type="ECO:0000313" key="4">
    <source>
        <dbReference type="Proteomes" id="UP000306575"/>
    </source>
</evidence>
<dbReference type="EMBL" id="SULI01000024">
    <property type="protein sequence ID" value="TKZ17251.1"/>
    <property type="molecule type" value="Genomic_DNA"/>
</dbReference>
<reference evidence="3 4" key="1">
    <citation type="submission" date="2019-04" db="EMBL/GenBank/DDBJ databases">
        <title>Genome sequence of Pelagicola litoralis CL-ES2.</title>
        <authorList>
            <person name="Cao J."/>
        </authorList>
    </citation>
    <scope>NUCLEOTIDE SEQUENCE [LARGE SCALE GENOMIC DNA]</scope>
    <source>
        <strain evidence="3 4">CL-ES2</strain>
    </source>
</reference>
<dbReference type="Pfam" id="PF05686">
    <property type="entry name" value="Glyco_transf_90"/>
    <property type="match status" value="1"/>
</dbReference>
<dbReference type="InterPro" id="IPR006598">
    <property type="entry name" value="CAP10"/>
</dbReference>
<dbReference type="RefSeq" id="WP_138017131.1">
    <property type="nucleotide sequence ID" value="NZ_SULI01000024.1"/>
</dbReference>
<accession>A0A4V6YFG7</accession>
<evidence type="ECO:0000256" key="1">
    <source>
        <dbReference type="ARBA" id="ARBA00022679"/>
    </source>
</evidence>
<dbReference type="GO" id="GO:0016740">
    <property type="term" value="F:transferase activity"/>
    <property type="evidence" value="ECO:0007669"/>
    <property type="project" value="UniProtKB-KW"/>
</dbReference>
<dbReference type="SMART" id="SM00672">
    <property type="entry name" value="CAP10"/>
    <property type="match status" value="1"/>
</dbReference>
<dbReference type="InterPro" id="IPR051091">
    <property type="entry name" value="O-Glucosyltr/Glycosyltrsf_90"/>
</dbReference>
<organism evidence="3 4">
    <name type="scientific">Shimia litoralis</name>
    <dbReference type="NCBI Taxonomy" id="420403"/>
    <lineage>
        <taxon>Bacteria</taxon>
        <taxon>Pseudomonadati</taxon>
        <taxon>Pseudomonadota</taxon>
        <taxon>Alphaproteobacteria</taxon>
        <taxon>Rhodobacterales</taxon>
        <taxon>Roseobacteraceae</taxon>
    </lineage>
</organism>
<feature type="domain" description="Glycosyl transferase CAP10" evidence="2">
    <location>
        <begin position="87"/>
        <end position="355"/>
    </location>
</feature>
<keyword evidence="1" id="KW-0808">Transferase</keyword>
<dbReference type="OrthoDB" id="7976614at2"/>
<dbReference type="PANTHER" id="PTHR12203:SF35">
    <property type="entry name" value="PROTEIN O-GLUCOSYLTRANSFERASE 1"/>
    <property type="match status" value="1"/>
</dbReference>
<proteinExistence type="predicted"/>
<dbReference type="AlphaFoldDB" id="A0A4V6YFG7"/>
<dbReference type="Proteomes" id="UP000306575">
    <property type="component" value="Unassembled WGS sequence"/>
</dbReference>
<name>A0A4V6YFG7_9RHOB</name>
<evidence type="ECO:0000313" key="3">
    <source>
        <dbReference type="EMBL" id="TKZ17251.1"/>
    </source>
</evidence>
<comment type="caution">
    <text evidence="3">The sequence shown here is derived from an EMBL/GenBank/DDBJ whole genome shotgun (WGS) entry which is preliminary data.</text>
</comment>
<keyword evidence="4" id="KW-1185">Reference proteome</keyword>
<dbReference type="PANTHER" id="PTHR12203">
    <property type="entry name" value="KDEL LYS-ASP-GLU-LEU CONTAINING - RELATED"/>
    <property type="match status" value="1"/>
</dbReference>
<protein>
    <recommendedName>
        <fullName evidence="2">Glycosyl transferase CAP10 domain-containing protein</fullName>
    </recommendedName>
</protein>